<dbReference type="PROSITE" id="PS50920">
    <property type="entry name" value="SOLCAR"/>
    <property type="match status" value="3"/>
</dbReference>
<protein>
    <submittedName>
        <fullName evidence="11">Mitochondrial carrier</fullName>
    </submittedName>
</protein>
<evidence type="ECO:0000256" key="3">
    <source>
        <dbReference type="ARBA" id="ARBA00022448"/>
    </source>
</evidence>
<dbReference type="InParanoid" id="A0A1Y1WRA4"/>
<evidence type="ECO:0000256" key="10">
    <source>
        <dbReference type="SAM" id="Phobius"/>
    </source>
</evidence>
<keyword evidence="7 8" id="KW-0472">Membrane</keyword>
<gene>
    <name evidence="11" type="ORF">K493DRAFT_271813</name>
</gene>
<sequence length="322" mass="35753">MTPDSALQHSSKEARNLFQRYEASSLFAFGGIACMAASLVTNPIDVMKVRLQLVGERIHHPIAPPMINHSSTGVVEYLNRARLLMVQEAGSGYGFLYQGVVPSLLREGSYSTIRMGLYEPFKNLLSDSESKNKPLPLWKKIIAGGAAGAVGAAIANPTDLVKVRMQVKSNEVKYRSTWDAFVRIYREGGIRALYCGVGPTTQRAVLLTASQLASYDQSKQILLSFGYRGDSVNTHFLSSIMAGFMCAVTTSPIDLVKSRIMLQNDKKKYRGVIDCMLKTVKYEGFFGLYRGFFLNWLRMGPHTIVTFLVFEELRSLVGIKPL</sequence>
<dbReference type="SUPFAM" id="SSF103506">
    <property type="entry name" value="Mitochondrial carrier"/>
    <property type="match status" value="1"/>
</dbReference>
<keyword evidence="6 10" id="KW-1133">Transmembrane helix</keyword>
<accession>A0A1Y1WRA4</accession>
<dbReference type="InterPro" id="IPR023395">
    <property type="entry name" value="MCP_dom_sf"/>
</dbReference>
<comment type="caution">
    <text evidence="11">The sequence shown here is derived from an EMBL/GenBank/DDBJ whole genome shotgun (WGS) entry which is preliminary data.</text>
</comment>
<comment type="subcellular location">
    <subcellularLocation>
        <location evidence="1">Membrane</location>
        <topology evidence="1">Multi-pass membrane protein</topology>
    </subcellularLocation>
</comment>
<dbReference type="STRING" id="1314790.A0A1Y1WRA4"/>
<evidence type="ECO:0000256" key="2">
    <source>
        <dbReference type="ARBA" id="ARBA00006375"/>
    </source>
</evidence>
<keyword evidence="12" id="KW-1185">Reference proteome</keyword>
<dbReference type="Proteomes" id="UP000193498">
    <property type="component" value="Unassembled WGS sequence"/>
</dbReference>
<evidence type="ECO:0000256" key="6">
    <source>
        <dbReference type="ARBA" id="ARBA00022989"/>
    </source>
</evidence>
<evidence type="ECO:0000313" key="12">
    <source>
        <dbReference type="Proteomes" id="UP000193498"/>
    </source>
</evidence>
<evidence type="ECO:0000256" key="5">
    <source>
        <dbReference type="ARBA" id="ARBA00022737"/>
    </source>
</evidence>
<evidence type="ECO:0000256" key="7">
    <source>
        <dbReference type="ARBA" id="ARBA00023136"/>
    </source>
</evidence>
<reference evidence="11 12" key="1">
    <citation type="submission" date="2016-07" db="EMBL/GenBank/DDBJ databases">
        <title>Pervasive Adenine N6-methylation of Active Genes in Fungi.</title>
        <authorList>
            <consortium name="DOE Joint Genome Institute"/>
            <person name="Mondo S.J."/>
            <person name="Dannebaum R.O."/>
            <person name="Kuo R.C."/>
            <person name="Labutti K."/>
            <person name="Haridas S."/>
            <person name="Kuo A."/>
            <person name="Salamov A."/>
            <person name="Ahrendt S.R."/>
            <person name="Lipzen A."/>
            <person name="Sullivan W."/>
            <person name="Andreopoulos W.B."/>
            <person name="Clum A."/>
            <person name="Lindquist E."/>
            <person name="Daum C."/>
            <person name="Ramamoorthy G.K."/>
            <person name="Gryganskyi A."/>
            <person name="Culley D."/>
            <person name="Magnuson J.K."/>
            <person name="James T.Y."/>
            <person name="O'Malley M.A."/>
            <person name="Stajich J.E."/>
            <person name="Spatafora J.W."/>
            <person name="Visel A."/>
            <person name="Grigoriev I.V."/>
        </authorList>
    </citation>
    <scope>NUCLEOTIDE SEQUENCE [LARGE SCALE GENOMIC DNA]</scope>
    <source>
        <strain evidence="11 12">CBS 931.73</strain>
    </source>
</reference>
<feature type="transmembrane region" description="Helical" evidence="10">
    <location>
        <begin position="21"/>
        <end position="40"/>
    </location>
</feature>
<organism evidence="11 12">
    <name type="scientific">Basidiobolus meristosporus CBS 931.73</name>
    <dbReference type="NCBI Taxonomy" id="1314790"/>
    <lineage>
        <taxon>Eukaryota</taxon>
        <taxon>Fungi</taxon>
        <taxon>Fungi incertae sedis</taxon>
        <taxon>Zoopagomycota</taxon>
        <taxon>Entomophthoromycotina</taxon>
        <taxon>Basidiobolomycetes</taxon>
        <taxon>Basidiobolales</taxon>
        <taxon>Basidiobolaceae</taxon>
        <taxon>Basidiobolus</taxon>
    </lineage>
</organism>
<keyword evidence="4 8" id="KW-0812">Transmembrane</keyword>
<dbReference type="InterPro" id="IPR050391">
    <property type="entry name" value="Mito_Metabolite_Transporter"/>
</dbReference>
<evidence type="ECO:0000256" key="1">
    <source>
        <dbReference type="ARBA" id="ARBA00004141"/>
    </source>
</evidence>
<keyword evidence="3 9" id="KW-0813">Transport</keyword>
<dbReference type="OrthoDB" id="756301at2759"/>
<dbReference type="Pfam" id="PF00153">
    <property type="entry name" value="Mito_carr"/>
    <property type="match status" value="3"/>
</dbReference>
<dbReference type="Gene3D" id="1.50.40.10">
    <property type="entry name" value="Mitochondrial carrier domain"/>
    <property type="match status" value="1"/>
</dbReference>
<name>A0A1Y1WRA4_9FUNG</name>
<dbReference type="PANTHER" id="PTHR45618">
    <property type="entry name" value="MITOCHONDRIAL DICARBOXYLATE CARRIER-RELATED"/>
    <property type="match status" value="1"/>
</dbReference>
<dbReference type="GO" id="GO:0016020">
    <property type="term" value="C:membrane"/>
    <property type="evidence" value="ECO:0007669"/>
    <property type="project" value="UniProtKB-SubCell"/>
</dbReference>
<feature type="repeat" description="Solcar" evidence="8">
    <location>
        <begin position="135"/>
        <end position="221"/>
    </location>
</feature>
<evidence type="ECO:0000256" key="4">
    <source>
        <dbReference type="ARBA" id="ARBA00022692"/>
    </source>
</evidence>
<feature type="repeat" description="Solcar" evidence="8">
    <location>
        <begin position="230"/>
        <end position="316"/>
    </location>
</feature>
<proteinExistence type="inferred from homology"/>
<evidence type="ECO:0000256" key="9">
    <source>
        <dbReference type="RuleBase" id="RU000488"/>
    </source>
</evidence>
<keyword evidence="5" id="KW-0677">Repeat</keyword>
<feature type="repeat" description="Solcar" evidence="8">
    <location>
        <begin position="21"/>
        <end position="124"/>
    </location>
</feature>
<dbReference type="AlphaFoldDB" id="A0A1Y1WRA4"/>
<evidence type="ECO:0000256" key="8">
    <source>
        <dbReference type="PROSITE-ProRule" id="PRU00282"/>
    </source>
</evidence>
<evidence type="ECO:0000313" key="11">
    <source>
        <dbReference type="EMBL" id="ORX76069.1"/>
    </source>
</evidence>
<comment type="similarity">
    <text evidence="2 9">Belongs to the mitochondrial carrier (TC 2.A.29) family.</text>
</comment>
<dbReference type="EMBL" id="MCFE01000967">
    <property type="protein sequence ID" value="ORX76069.1"/>
    <property type="molecule type" value="Genomic_DNA"/>
</dbReference>
<dbReference type="InterPro" id="IPR018108">
    <property type="entry name" value="MCP_transmembrane"/>
</dbReference>